<dbReference type="InterPro" id="IPR027417">
    <property type="entry name" value="P-loop_NTPase"/>
</dbReference>
<dbReference type="PANTHER" id="PTHR43534:SF1">
    <property type="entry name" value="4FE-4S CLUSTER CONTAINING PARA FAMILY ATPASE PROTEIN"/>
    <property type="match status" value="1"/>
</dbReference>
<dbReference type="Pfam" id="PF00037">
    <property type="entry name" value="Fer4"/>
    <property type="match status" value="1"/>
</dbReference>
<dbReference type="EMBL" id="AP018732">
    <property type="protein sequence ID" value="BBE42160.1"/>
    <property type="molecule type" value="Genomic_DNA"/>
</dbReference>
<dbReference type="PROSITE" id="PS51379">
    <property type="entry name" value="4FE4S_FER_2"/>
    <property type="match status" value="1"/>
</dbReference>
<dbReference type="AlphaFoldDB" id="A0A4V0P1L7"/>
<name>A0A4V0P1L7_9ARCH</name>
<dbReference type="PROSITE" id="PS00198">
    <property type="entry name" value="4FE4S_FER_1"/>
    <property type="match status" value="1"/>
</dbReference>
<keyword evidence="3" id="KW-1185">Reference proteome</keyword>
<dbReference type="SUPFAM" id="SSF52540">
    <property type="entry name" value="P-loop containing nucleoside triphosphate hydrolases"/>
    <property type="match status" value="1"/>
</dbReference>
<organism evidence="2 3">
    <name type="scientific">Conexivisphaera calida</name>
    <dbReference type="NCBI Taxonomy" id="1874277"/>
    <lineage>
        <taxon>Archaea</taxon>
        <taxon>Nitrososphaerota</taxon>
        <taxon>Conexivisphaeria</taxon>
        <taxon>Conexivisphaerales</taxon>
        <taxon>Conexivisphaeraceae</taxon>
        <taxon>Conexivisphaera</taxon>
    </lineage>
</organism>
<feature type="domain" description="4Fe-4S ferredoxin-type" evidence="1">
    <location>
        <begin position="65"/>
        <end position="94"/>
    </location>
</feature>
<reference evidence="2 3" key="1">
    <citation type="journal article" date="2019" name="ISME J.">
        <title>Isolation and characterization of a thermophilic sulfur- and iron-reducing thaumarchaeote from a terrestrial acidic hot spring.</title>
        <authorList>
            <person name="Kato S."/>
            <person name="Itoh T."/>
            <person name="Yuki M."/>
            <person name="Nagamori M."/>
            <person name="Ohnishi M."/>
            <person name="Uematsu K."/>
            <person name="Suzuki K."/>
            <person name="Takashina T."/>
            <person name="Ohkuma M."/>
        </authorList>
    </citation>
    <scope>NUCLEOTIDE SEQUENCE [LARGE SCALE GENOMIC DNA]</scope>
    <source>
        <strain evidence="2 3">NAS-02</strain>
    </source>
</reference>
<dbReference type="InterPro" id="IPR017900">
    <property type="entry name" value="4Fe4S_Fe_S_CS"/>
</dbReference>
<dbReference type="PANTHER" id="PTHR43534">
    <property type="entry name" value="MIND SUPERFAMILY P-LOOP ATPASE CONTAINING AN INSERTED FERREDOXIN DOMAIN"/>
    <property type="match status" value="1"/>
</dbReference>
<dbReference type="KEGG" id="ccai:NAS2_0771"/>
<dbReference type="Proteomes" id="UP000509448">
    <property type="component" value="Chromosome"/>
</dbReference>
<protein>
    <submittedName>
        <fullName evidence="2">MinD superfamily P-loop ATPase containing an inserted ferredoxin domain</fullName>
    </submittedName>
</protein>
<evidence type="ECO:0000313" key="3">
    <source>
        <dbReference type="Proteomes" id="UP000509448"/>
    </source>
</evidence>
<gene>
    <name evidence="2" type="ORF">NAS2_0771</name>
</gene>
<dbReference type="SUPFAM" id="SSF54862">
    <property type="entry name" value="4Fe-4S ferredoxins"/>
    <property type="match status" value="1"/>
</dbReference>
<proteinExistence type="predicted"/>
<accession>A0A4V0P1L7</accession>
<dbReference type="Gene3D" id="3.40.50.300">
    <property type="entry name" value="P-loop containing nucleotide triphosphate hydrolases"/>
    <property type="match status" value="1"/>
</dbReference>
<dbReference type="GO" id="GO:0016491">
    <property type="term" value="F:oxidoreductase activity"/>
    <property type="evidence" value="ECO:0007669"/>
    <property type="project" value="UniProtKB-ARBA"/>
</dbReference>
<dbReference type="InterPro" id="IPR002586">
    <property type="entry name" value="CobQ/CobB/MinD/ParA_Nub-bd_dom"/>
</dbReference>
<dbReference type="Pfam" id="PF01656">
    <property type="entry name" value="CbiA"/>
    <property type="match status" value="1"/>
</dbReference>
<evidence type="ECO:0000259" key="1">
    <source>
        <dbReference type="PROSITE" id="PS51379"/>
    </source>
</evidence>
<dbReference type="Gene3D" id="3.30.70.20">
    <property type="match status" value="1"/>
</dbReference>
<dbReference type="InterPro" id="IPR017896">
    <property type="entry name" value="4Fe4S_Fe-S-bd"/>
</dbReference>
<sequence length="322" mass="35289">MVFEIAVASGKGGVGKSTLSSTIALHLKEKGYDVIAIDADADAPNLHLILEIESWEKEEPYADAWIAEIDYSKCTNCGRCLDECPFGAVGLVDGKFVINQVVCEGCLTCTLVCQDRAIRRRKVERGTIRLARTAYGFPLWTSELMPGRPNTGKLVTEVKNRAREMAGEGTISVVDSAAGIGCQVVSSLAGANVAVLVAEPTATSLSDLKRVHTVAKQTLLPSALVINKYDVNPGFVDEVLRYARDENIDVLGMIPYDDHVPRAMAEMKPLVRLYPDAPASRALLEVAAKVEEIVRNWREWSIRHRPSRPASYMPIVIRPPQM</sequence>
<evidence type="ECO:0000313" key="2">
    <source>
        <dbReference type="EMBL" id="BBE42160.1"/>
    </source>
</evidence>